<feature type="compositionally biased region" description="Basic and acidic residues" evidence="1">
    <location>
        <begin position="220"/>
        <end position="231"/>
    </location>
</feature>
<reference evidence="4 5" key="1">
    <citation type="submission" date="2019-01" db="EMBL/GenBank/DDBJ databases">
        <title>Draft genome sequences of the type strains of six Macrococcus species.</title>
        <authorList>
            <person name="Mazhar S."/>
            <person name="Altermann E."/>
            <person name="Hill C."/>
            <person name="Mcauliffe O."/>
        </authorList>
    </citation>
    <scope>NUCLEOTIDE SEQUENCE [LARGE SCALE GENOMIC DNA]</scope>
    <source>
        <strain evidence="4 5">CCM4809</strain>
    </source>
</reference>
<feature type="region of interest" description="Disordered" evidence="1">
    <location>
        <begin position="23"/>
        <end position="87"/>
    </location>
</feature>
<keyword evidence="2" id="KW-0812">Transmembrane</keyword>
<dbReference type="RefSeq" id="WP_133430447.1">
    <property type="nucleotide sequence ID" value="NZ_BMCC01000004.1"/>
</dbReference>
<dbReference type="AlphaFoldDB" id="A0A4V3BDT1"/>
<accession>A0A4V3BDT1</accession>
<evidence type="ECO:0000313" key="5">
    <source>
        <dbReference type="Proteomes" id="UP000295328"/>
    </source>
</evidence>
<evidence type="ECO:0000256" key="1">
    <source>
        <dbReference type="SAM" id="MobiDB-lite"/>
    </source>
</evidence>
<gene>
    <name evidence="4" type="ORF">ERX37_09535</name>
</gene>
<protein>
    <recommendedName>
        <fullName evidence="6">LPXTG cell wall anchor domain-containing protein</fullName>
    </recommendedName>
</protein>
<sequence>MKYFSLLLVTLCLYCSVSDADASQSDNQIDEVQSTSSLQQCTEEPPVSEVPSNEQQPDESALTTETPTLPVENLPPATDTEDSTISSTETMICDTDTDQTLLDAPMPQPNGKEVLTDKKENLSEPDASDTLAYQNRTTAIQDGEQKDFAVYHQKIRSIETPSNTASEGPVPYSNDISRQVVNTLKTDTVSHPLIIQKPTRKVVRIKKTQSTETEPVSSNKKTDIPVSKQHDNPSPIKPVRPLPQQQINKKTKKAAVTKPQLPVVKPTVDPRVDSLKNISMPSHILKPVSPKNKILLPQTGAHSFLKWYSLLAFLAGCFFIWLSRKISK</sequence>
<proteinExistence type="predicted"/>
<evidence type="ECO:0000313" key="4">
    <source>
        <dbReference type="EMBL" id="TDM01344.1"/>
    </source>
</evidence>
<evidence type="ECO:0000256" key="3">
    <source>
        <dbReference type="SAM" id="SignalP"/>
    </source>
</evidence>
<keyword evidence="3" id="KW-0732">Signal</keyword>
<feature type="region of interest" description="Disordered" evidence="1">
    <location>
        <begin position="204"/>
        <end position="241"/>
    </location>
</feature>
<keyword evidence="2" id="KW-1133">Transmembrane helix</keyword>
<feature type="region of interest" description="Disordered" evidence="1">
    <location>
        <begin position="99"/>
        <end position="127"/>
    </location>
</feature>
<feature type="compositionally biased region" description="Low complexity" evidence="1">
    <location>
        <begin position="43"/>
        <end position="52"/>
    </location>
</feature>
<dbReference type="EMBL" id="SCWE01000004">
    <property type="protein sequence ID" value="TDM01344.1"/>
    <property type="molecule type" value="Genomic_DNA"/>
</dbReference>
<keyword evidence="2" id="KW-0472">Membrane</keyword>
<dbReference type="Proteomes" id="UP000295328">
    <property type="component" value="Unassembled WGS sequence"/>
</dbReference>
<organism evidence="4 5">
    <name type="scientific">Macrococcus hajekii</name>
    <dbReference type="NCBI Taxonomy" id="198482"/>
    <lineage>
        <taxon>Bacteria</taxon>
        <taxon>Bacillati</taxon>
        <taxon>Bacillota</taxon>
        <taxon>Bacilli</taxon>
        <taxon>Bacillales</taxon>
        <taxon>Staphylococcaceae</taxon>
        <taxon>Macrococcus</taxon>
    </lineage>
</organism>
<keyword evidence="5" id="KW-1185">Reference proteome</keyword>
<dbReference type="OrthoDB" id="9830502at2"/>
<evidence type="ECO:0008006" key="6">
    <source>
        <dbReference type="Google" id="ProtNLM"/>
    </source>
</evidence>
<feature type="signal peptide" evidence="3">
    <location>
        <begin position="1"/>
        <end position="20"/>
    </location>
</feature>
<feature type="chain" id="PRO_5038626184" description="LPXTG cell wall anchor domain-containing protein" evidence="3">
    <location>
        <begin position="21"/>
        <end position="328"/>
    </location>
</feature>
<comment type="caution">
    <text evidence="4">The sequence shown here is derived from an EMBL/GenBank/DDBJ whole genome shotgun (WGS) entry which is preliminary data.</text>
</comment>
<feature type="transmembrane region" description="Helical" evidence="2">
    <location>
        <begin position="304"/>
        <end position="322"/>
    </location>
</feature>
<feature type="compositionally biased region" description="Polar residues" evidence="1">
    <location>
        <begin position="208"/>
        <end position="219"/>
    </location>
</feature>
<feature type="compositionally biased region" description="Polar residues" evidence="1">
    <location>
        <begin position="23"/>
        <end position="42"/>
    </location>
</feature>
<name>A0A4V3BDT1_9STAP</name>
<evidence type="ECO:0000256" key="2">
    <source>
        <dbReference type="SAM" id="Phobius"/>
    </source>
</evidence>